<keyword evidence="2" id="KW-0238">DNA-binding</keyword>
<sequence length="130" mass="15269">MVSLSPAEMLVANEYCKGLADKEVADNLSKSVWTIKTQKRTIYRKLGISKDTELLLYMICNKMKRNFDLNELRKHGLELLFSVLFVVMQVTCNDFDLRRMKTPSRVRTAMRYIRVGGRSNNNFNFWQHDI</sequence>
<evidence type="ECO:0000259" key="1">
    <source>
        <dbReference type="PROSITE" id="PS50043"/>
    </source>
</evidence>
<proteinExistence type="predicted"/>
<dbReference type="SMART" id="SM00421">
    <property type="entry name" value="HTH_LUXR"/>
    <property type="match status" value="1"/>
</dbReference>
<evidence type="ECO:0000313" key="3">
    <source>
        <dbReference type="Proteomes" id="UP000283482"/>
    </source>
</evidence>
<dbReference type="Gene3D" id="1.10.10.10">
    <property type="entry name" value="Winged helix-like DNA-binding domain superfamily/Winged helix DNA-binding domain"/>
    <property type="match status" value="1"/>
</dbReference>
<name>A0A413V0A5_BACSE</name>
<dbReference type="AlphaFoldDB" id="A0A413V0A5"/>
<dbReference type="CDD" id="cd06170">
    <property type="entry name" value="LuxR_C_like"/>
    <property type="match status" value="1"/>
</dbReference>
<dbReference type="RefSeq" id="WP_117907434.1">
    <property type="nucleotide sequence ID" value="NZ_QSGN01000034.1"/>
</dbReference>
<dbReference type="Proteomes" id="UP000283482">
    <property type="component" value="Unassembled WGS sequence"/>
</dbReference>
<accession>A0A413V0A5</accession>
<dbReference type="SUPFAM" id="SSF46894">
    <property type="entry name" value="C-terminal effector domain of the bipartite response regulators"/>
    <property type="match status" value="1"/>
</dbReference>
<dbReference type="InterPro" id="IPR016032">
    <property type="entry name" value="Sig_transdc_resp-reg_C-effctor"/>
</dbReference>
<gene>
    <name evidence="2" type="ORF">DW889_12685</name>
</gene>
<dbReference type="InterPro" id="IPR000792">
    <property type="entry name" value="Tscrpt_reg_LuxR_C"/>
</dbReference>
<protein>
    <submittedName>
        <fullName evidence="2">DNA-binding response regulator</fullName>
    </submittedName>
</protein>
<organism evidence="2 3">
    <name type="scientific">Bacteroides stercoris</name>
    <dbReference type="NCBI Taxonomy" id="46506"/>
    <lineage>
        <taxon>Bacteria</taxon>
        <taxon>Pseudomonadati</taxon>
        <taxon>Bacteroidota</taxon>
        <taxon>Bacteroidia</taxon>
        <taxon>Bacteroidales</taxon>
        <taxon>Bacteroidaceae</taxon>
        <taxon>Bacteroides</taxon>
    </lineage>
</organism>
<dbReference type="Pfam" id="PF00196">
    <property type="entry name" value="GerE"/>
    <property type="match status" value="1"/>
</dbReference>
<reference evidence="2 3" key="1">
    <citation type="submission" date="2018-08" db="EMBL/GenBank/DDBJ databases">
        <title>A genome reference for cultivated species of the human gut microbiota.</title>
        <authorList>
            <person name="Zou Y."/>
            <person name="Xue W."/>
            <person name="Luo G."/>
        </authorList>
    </citation>
    <scope>NUCLEOTIDE SEQUENCE [LARGE SCALE GENOMIC DNA]</scope>
    <source>
        <strain evidence="2 3">AM40-34</strain>
    </source>
</reference>
<feature type="domain" description="HTH luxR-type" evidence="1">
    <location>
        <begin position="1"/>
        <end position="62"/>
    </location>
</feature>
<dbReference type="GO" id="GO:0003677">
    <property type="term" value="F:DNA binding"/>
    <property type="evidence" value="ECO:0007669"/>
    <property type="project" value="UniProtKB-KW"/>
</dbReference>
<dbReference type="EMBL" id="QSGN01000034">
    <property type="protein sequence ID" value="RHB26897.1"/>
    <property type="molecule type" value="Genomic_DNA"/>
</dbReference>
<dbReference type="GO" id="GO:0006355">
    <property type="term" value="P:regulation of DNA-templated transcription"/>
    <property type="evidence" value="ECO:0007669"/>
    <property type="project" value="InterPro"/>
</dbReference>
<evidence type="ECO:0000313" key="2">
    <source>
        <dbReference type="EMBL" id="RHB26897.1"/>
    </source>
</evidence>
<comment type="caution">
    <text evidence="2">The sequence shown here is derived from an EMBL/GenBank/DDBJ whole genome shotgun (WGS) entry which is preliminary data.</text>
</comment>
<dbReference type="InterPro" id="IPR036388">
    <property type="entry name" value="WH-like_DNA-bd_sf"/>
</dbReference>
<dbReference type="PRINTS" id="PR00038">
    <property type="entry name" value="HTHLUXR"/>
</dbReference>
<dbReference type="PROSITE" id="PS50043">
    <property type="entry name" value="HTH_LUXR_2"/>
    <property type="match status" value="1"/>
</dbReference>